<organism evidence="1 2">
    <name type="scientific">Actinokineospora alba</name>
    <dbReference type="NCBI Taxonomy" id="504798"/>
    <lineage>
        <taxon>Bacteria</taxon>
        <taxon>Bacillati</taxon>
        <taxon>Actinomycetota</taxon>
        <taxon>Actinomycetes</taxon>
        <taxon>Pseudonocardiales</taxon>
        <taxon>Pseudonocardiaceae</taxon>
        <taxon>Actinokineospora</taxon>
    </lineage>
</organism>
<evidence type="ECO:0000313" key="1">
    <source>
        <dbReference type="EMBL" id="SDP71590.1"/>
    </source>
</evidence>
<sequence>MLRPGGVLAAAGISRYGSTLETGADGTLDADLTPSIEAVIATGRYDGHVGFVSTHWHTADELRAEVQGGGLDEVEVYGIEGPAWPALDVAGVGEFAARVDAALRCARLVERDPLLINASAHLLAIGTKTAG</sequence>
<dbReference type="STRING" id="504798.SAMN05421871_107233"/>
<protein>
    <recommendedName>
        <fullName evidence="3">Methyltransferase domain-containing protein</fullName>
    </recommendedName>
</protein>
<name>A0A1H0UZG8_9PSEU</name>
<dbReference type="InterPro" id="IPR029063">
    <property type="entry name" value="SAM-dependent_MTases_sf"/>
</dbReference>
<evidence type="ECO:0000313" key="2">
    <source>
        <dbReference type="Proteomes" id="UP000199651"/>
    </source>
</evidence>
<accession>A0A1H0UZG8</accession>
<reference evidence="2" key="1">
    <citation type="submission" date="2016-10" db="EMBL/GenBank/DDBJ databases">
        <authorList>
            <person name="Varghese N."/>
            <person name="Submissions S."/>
        </authorList>
    </citation>
    <scope>NUCLEOTIDE SEQUENCE [LARGE SCALE GENOMIC DNA]</scope>
    <source>
        <strain evidence="2">IBRC-M 10655</strain>
    </source>
</reference>
<gene>
    <name evidence="1" type="ORF">SAMN05192558_112171</name>
</gene>
<proteinExistence type="predicted"/>
<keyword evidence="2" id="KW-1185">Reference proteome</keyword>
<dbReference type="Proteomes" id="UP000199651">
    <property type="component" value="Unassembled WGS sequence"/>
</dbReference>
<dbReference type="EMBL" id="FNJB01000012">
    <property type="protein sequence ID" value="SDP71590.1"/>
    <property type="molecule type" value="Genomic_DNA"/>
</dbReference>
<evidence type="ECO:0008006" key="3">
    <source>
        <dbReference type="Google" id="ProtNLM"/>
    </source>
</evidence>
<dbReference type="Gene3D" id="3.40.50.150">
    <property type="entry name" value="Vaccinia Virus protein VP39"/>
    <property type="match status" value="1"/>
</dbReference>
<dbReference type="AlphaFoldDB" id="A0A1H0UZG8"/>
<dbReference type="RefSeq" id="WP_228770202.1">
    <property type="nucleotide sequence ID" value="NZ_FNDV01000007.1"/>
</dbReference>